<evidence type="ECO:0000313" key="3">
    <source>
        <dbReference type="Proteomes" id="UP001501508"/>
    </source>
</evidence>
<protein>
    <recommendedName>
        <fullName evidence="4">DUF1570 domain-containing protein</fullName>
    </recommendedName>
</protein>
<evidence type="ECO:0000256" key="1">
    <source>
        <dbReference type="SAM" id="Phobius"/>
    </source>
</evidence>
<name>A0ABP8MCI7_9BACT</name>
<keyword evidence="1" id="KW-1133">Transmembrane helix</keyword>
<keyword evidence="1" id="KW-0812">Transmembrane</keyword>
<dbReference type="EMBL" id="BAABEY010000036">
    <property type="protein sequence ID" value="GAA4446777.1"/>
    <property type="molecule type" value="Genomic_DNA"/>
</dbReference>
<dbReference type="Proteomes" id="UP001501508">
    <property type="component" value="Unassembled WGS sequence"/>
</dbReference>
<evidence type="ECO:0008006" key="4">
    <source>
        <dbReference type="Google" id="ProtNLM"/>
    </source>
</evidence>
<organism evidence="2 3">
    <name type="scientific">Ravibacter arvi</name>
    <dbReference type="NCBI Taxonomy" id="2051041"/>
    <lineage>
        <taxon>Bacteria</taxon>
        <taxon>Pseudomonadati</taxon>
        <taxon>Bacteroidota</taxon>
        <taxon>Cytophagia</taxon>
        <taxon>Cytophagales</taxon>
        <taxon>Spirosomataceae</taxon>
        <taxon>Ravibacter</taxon>
    </lineage>
</organism>
<keyword evidence="3" id="KW-1185">Reference proteome</keyword>
<evidence type="ECO:0000313" key="2">
    <source>
        <dbReference type="EMBL" id="GAA4446777.1"/>
    </source>
</evidence>
<comment type="caution">
    <text evidence="2">The sequence shown here is derived from an EMBL/GenBank/DDBJ whole genome shotgun (WGS) entry which is preliminary data.</text>
</comment>
<proteinExistence type="predicted"/>
<sequence length="304" mass="34648">MQGFFSKGEYSGTKPKTFLQVRGKPNTLPLKTVFLLLAIATAVVFCLPYRHLFFCETVQFGQFSEPAENIFISPGIARKEHAKILRMLETAENRVNAFWGEKKGRATVIVCATPAEYGRYCPNKEGAGCSLGTFYGNSFIVLNLYGINPDVISHEMCHNEVFSRLGWRKTTFAIPQWFNEGLAMMLDYRFVNTPNSAARYERYLKEWRLRTVPPAKKLRLAEISTLNGFFGGDARHVTLAYLTAATEVSHWLLLVGQKGLIQWTEAIQRGDRFEVYYEIENLHRKITPHPGNPVRRLDQAQPSE</sequence>
<reference evidence="3" key="1">
    <citation type="journal article" date="2019" name="Int. J. Syst. Evol. Microbiol.">
        <title>The Global Catalogue of Microorganisms (GCM) 10K type strain sequencing project: providing services to taxonomists for standard genome sequencing and annotation.</title>
        <authorList>
            <consortium name="The Broad Institute Genomics Platform"/>
            <consortium name="The Broad Institute Genome Sequencing Center for Infectious Disease"/>
            <person name="Wu L."/>
            <person name="Ma J."/>
        </authorList>
    </citation>
    <scope>NUCLEOTIDE SEQUENCE [LARGE SCALE GENOMIC DNA]</scope>
    <source>
        <strain evidence="3">JCM 31920</strain>
    </source>
</reference>
<accession>A0ABP8MCI7</accession>
<feature type="transmembrane region" description="Helical" evidence="1">
    <location>
        <begin position="32"/>
        <end position="52"/>
    </location>
</feature>
<gene>
    <name evidence="2" type="ORF">GCM10023091_40560</name>
</gene>
<keyword evidence="1" id="KW-0472">Membrane</keyword>